<accession>A0A494TJL6</accession>
<dbReference type="AlphaFoldDB" id="A0A494TJL6"/>
<dbReference type="KEGG" id="spha:D3Y57_18620"/>
<organism evidence="2 3">
    <name type="scientific">Sphingomonas paeninsulae</name>
    <dbReference type="NCBI Taxonomy" id="2319844"/>
    <lineage>
        <taxon>Bacteria</taxon>
        <taxon>Pseudomonadati</taxon>
        <taxon>Pseudomonadota</taxon>
        <taxon>Alphaproteobacteria</taxon>
        <taxon>Sphingomonadales</taxon>
        <taxon>Sphingomonadaceae</taxon>
        <taxon>Sphingomonas</taxon>
    </lineage>
</organism>
<keyword evidence="1" id="KW-0812">Transmembrane</keyword>
<keyword evidence="3" id="KW-1185">Reference proteome</keyword>
<dbReference type="RefSeq" id="WP_121155035.1">
    <property type="nucleotide sequence ID" value="NZ_CP032829.1"/>
</dbReference>
<dbReference type="OrthoDB" id="8477220at2"/>
<proteinExistence type="predicted"/>
<evidence type="ECO:0000256" key="1">
    <source>
        <dbReference type="SAM" id="Phobius"/>
    </source>
</evidence>
<reference evidence="2 3" key="1">
    <citation type="submission" date="2018-09" db="EMBL/GenBank/DDBJ databases">
        <title>Sphingomonas peninsula sp. nov., isolated from fildes peninsula, Antarctic soil.</title>
        <authorList>
            <person name="Yingchao G."/>
        </authorList>
    </citation>
    <scope>NUCLEOTIDE SEQUENCE [LARGE SCALE GENOMIC DNA]</scope>
    <source>
        <strain evidence="2 3">YZ-8</strain>
    </source>
</reference>
<feature type="transmembrane region" description="Helical" evidence="1">
    <location>
        <begin position="245"/>
        <end position="272"/>
    </location>
</feature>
<keyword evidence="1" id="KW-0472">Membrane</keyword>
<name>A0A494TJL6_SPHPE</name>
<sequence>MANEIQNIRLAALIIADEAVVTPLVLGRSLTELQIARVVSTGARHVVCLVRQVSSQILAVADNLRANGLTIDIVRSVADAADAIHPDEAVFLVASQVLVSGKTLGELVSSGPPSLLCVGNDAATSQFEIIDATTRWTGYALLDGATLRSVANMVGDWDAASTLLRQLVQENARRIVLNQAQVADAMLNIRNTAEATQAGRKLLDEDGDHRQSLGEYWLARPVSRFLARLAGELGLKSQIIEFSAIGAAIVAALIGLTGWLGVALLILLTAYFARSTAVLLAAALGEIHPRGIVFRSVMTSAAVVIVGACSISFASRTGQWGCLLLGGLLIGAQTLIAQRRPNPRSFSRWQADPLSSIALLFLGVISTIPVAGLFLAAAHAVASYLLLNHRTTNVVFDEE</sequence>
<evidence type="ECO:0000313" key="3">
    <source>
        <dbReference type="Proteomes" id="UP000276254"/>
    </source>
</evidence>
<feature type="transmembrane region" description="Helical" evidence="1">
    <location>
        <begin position="320"/>
        <end position="337"/>
    </location>
</feature>
<feature type="transmembrane region" description="Helical" evidence="1">
    <location>
        <begin position="357"/>
        <end position="387"/>
    </location>
</feature>
<protein>
    <submittedName>
        <fullName evidence="2">Uncharacterized protein</fullName>
    </submittedName>
</protein>
<gene>
    <name evidence="2" type="ORF">D3Y57_18620</name>
</gene>
<keyword evidence="1" id="KW-1133">Transmembrane helix</keyword>
<dbReference type="EMBL" id="CP032829">
    <property type="protein sequence ID" value="AYJ87562.1"/>
    <property type="molecule type" value="Genomic_DNA"/>
</dbReference>
<feature type="transmembrane region" description="Helical" evidence="1">
    <location>
        <begin position="292"/>
        <end position="313"/>
    </location>
</feature>
<dbReference type="Proteomes" id="UP000276254">
    <property type="component" value="Chromosome"/>
</dbReference>
<evidence type="ECO:0000313" key="2">
    <source>
        <dbReference type="EMBL" id="AYJ87562.1"/>
    </source>
</evidence>